<organism evidence="2 3">
    <name type="scientific">Salarchaeum japonicum</name>
    <dbReference type="NCBI Taxonomy" id="555573"/>
    <lineage>
        <taxon>Archaea</taxon>
        <taxon>Methanobacteriati</taxon>
        <taxon>Methanobacteriota</taxon>
        <taxon>Stenosarchaea group</taxon>
        <taxon>Halobacteria</taxon>
        <taxon>Halobacteriales</taxon>
        <taxon>Halobacteriaceae</taxon>
    </lineage>
</organism>
<proteinExistence type="predicted"/>
<keyword evidence="1" id="KW-0472">Membrane</keyword>
<dbReference type="AlphaFoldDB" id="A0AAV3T4G5"/>
<reference evidence="2 3" key="1">
    <citation type="journal article" date="2019" name="Int. J. Syst. Evol. Microbiol.">
        <title>The Global Catalogue of Microorganisms (GCM) 10K type strain sequencing project: providing services to taxonomists for standard genome sequencing and annotation.</title>
        <authorList>
            <consortium name="The Broad Institute Genomics Platform"/>
            <consortium name="The Broad Institute Genome Sequencing Center for Infectious Disease"/>
            <person name="Wu L."/>
            <person name="Ma J."/>
        </authorList>
    </citation>
    <scope>NUCLEOTIDE SEQUENCE [LARGE SCALE GENOMIC DNA]</scope>
    <source>
        <strain evidence="2 3">JCM 16327</strain>
    </source>
</reference>
<evidence type="ECO:0000256" key="1">
    <source>
        <dbReference type="SAM" id="Phobius"/>
    </source>
</evidence>
<protein>
    <submittedName>
        <fullName evidence="2">Uncharacterized protein</fullName>
    </submittedName>
</protein>
<gene>
    <name evidence="2" type="ORF">GCM10009019_23810</name>
</gene>
<dbReference type="GeneID" id="68572933"/>
<evidence type="ECO:0000313" key="2">
    <source>
        <dbReference type="EMBL" id="GAA0658662.1"/>
    </source>
</evidence>
<accession>A0AAV3T4G5</accession>
<sequence length="58" mass="6066">MVTDESGFAVPAGIMVFLTIVAAVPVLLPGSFWPLLLVGLFAGAVLGGGAYWLVERLY</sequence>
<keyword evidence="3" id="KW-1185">Reference proteome</keyword>
<evidence type="ECO:0000313" key="3">
    <source>
        <dbReference type="Proteomes" id="UP001500194"/>
    </source>
</evidence>
<dbReference type="RefSeq" id="WP_227262309.1">
    <property type="nucleotide sequence ID" value="NZ_BAAADU010000002.1"/>
</dbReference>
<keyword evidence="1" id="KW-0812">Transmembrane</keyword>
<feature type="transmembrane region" description="Helical" evidence="1">
    <location>
        <begin position="6"/>
        <end position="28"/>
    </location>
</feature>
<keyword evidence="1" id="KW-1133">Transmembrane helix</keyword>
<feature type="transmembrane region" description="Helical" evidence="1">
    <location>
        <begin position="35"/>
        <end position="54"/>
    </location>
</feature>
<dbReference type="EMBL" id="BAAADU010000002">
    <property type="protein sequence ID" value="GAA0658662.1"/>
    <property type="molecule type" value="Genomic_DNA"/>
</dbReference>
<name>A0AAV3T4G5_9EURY</name>
<dbReference type="Proteomes" id="UP001500194">
    <property type="component" value="Unassembled WGS sequence"/>
</dbReference>
<comment type="caution">
    <text evidence="2">The sequence shown here is derived from an EMBL/GenBank/DDBJ whole genome shotgun (WGS) entry which is preliminary data.</text>
</comment>